<dbReference type="EMBL" id="JAHLJV010000273">
    <property type="protein sequence ID" value="KAK1561582.1"/>
    <property type="molecule type" value="Genomic_DNA"/>
</dbReference>
<accession>A0AAD8PIH7</accession>
<dbReference type="AlphaFoldDB" id="A0AAD8PIH7"/>
<keyword evidence="4" id="KW-1185">Reference proteome</keyword>
<dbReference type="Proteomes" id="UP001230504">
    <property type="component" value="Unassembled WGS sequence"/>
</dbReference>
<feature type="region of interest" description="Disordered" evidence="1">
    <location>
        <begin position="1"/>
        <end position="89"/>
    </location>
</feature>
<feature type="domain" description="PD-(D/E)XK nuclease-like" evidence="2">
    <location>
        <begin position="159"/>
        <end position="424"/>
    </location>
</feature>
<sequence length="433" mass="48282">MVAGDATPSPKKHKRGSSARDSIDGNDTELAFPRDVDLDQTPTRYSNAALYTSFRPRASRSTSRSPTKSRSTSGFSDRQSNASSSARRKFIELPLKEEGIVKRELSDALTDQDAPAAIRSMLQKIRSLERCRGVLCQSRRDDPSFTPLMRDADLDDAVYAVSKDHPASRLTAANAQEIVADARRCFLMDHDETVWNADVHNMLLRMVLRPATGRQARLGDFSLCTTASVIKDYLPEGEAEKKVDFCMYINPSADPDVGLQSKIDALRRALPETSLNHTSYVALCPFPISVSLETKRPGHDLNGAVLQIGIWQATHWKMLRRLLSWTAPERLRKQGRVSASPEDVGALVNDELAKLGALHGVLIQGHDWSYVATSPESLDSLNAHSLKTVLWLQKSFGQTSTELGVHQVAAFLEQLNTWSTQVYWPWFKRCFLE</sequence>
<evidence type="ECO:0000259" key="2">
    <source>
        <dbReference type="Pfam" id="PF20516"/>
    </source>
</evidence>
<evidence type="ECO:0000256" key="1">
    <source>
        <dbReference type="SAM" id="MobiDB-lite"/>
    </source>
</evidence>
<evidence type="ECO:0000313" key="4">
    <source>
        <dbReference type="Proteomes" id="UP001230504"/>
    </source>
</evidence>
<feature type="compositionally biased region" description="Low complexity" evidence="1">
    <location>
        <begin position="52"/>
        <end position="73"/>
    </location>
</feature>
<proteinExistence type="predicted"/>
<dbReference type="RefSeq" id="XP_060406740.1">
    <property type="nucleotide sequence ID" value="XM_060556234.1"/>
</dbReference>
<comment type="caution">
    <text evidence="3">The sequence shown here is derived from an EMBL/GenBank/DDBJ whole genome shotgun (WGS) entry which is preliminary data.</text>
</comment>
<gene>
    <name evidence="3" type="ORF">LY79DRAFT_531160</name>
</gene>
<reference evidence="3" key="1">
    <citation type="submission" date="2021-06" db="EMBL/GenBank/DDBJ databases">
        <title>Comparative genomics, transcriptomics and evolutionary studies reveal genomic signatures of adaptation to plant cell wall in hemibiotrophic fungi.</title>
        <authorList>
            <consortium name="DOE Joint Genome Institute"/>
            <person name="Baroncelli R."/>
            <person name="Diaz J.F."/>
            <person name="Benocci T."/>
            <person name="Peng M."/>
            <person name="Battaglia E."/>
            <person name="Haridas S."/>
            <person name="Andreopoulos W."/>
            <person name="Labutti K."/>
            <person name="Pangilinan J."/>
            <person name="Floch G.L."/>
            <person name="Makela M.R."/>
            <person name="Henrissat B."/>
            <person name="Grigoriev I.V."/>
            <person name="Crouch J.A."/>
            <person name="De Vries R.P."/>
            <person name="Sukno S.A."/>
            <person name="Thon M.R."/>
        </authorList>
    </citation>
    <scope>NUCLEOTIDE SEQUENCE</scope>
    <source>
        <strain evidence="3">CBS 125086</strain>
    </source>
</reference>
<name>A0AAD8PIH7_9PEZI</name>
<dbReference type="InterPro" id="IPR046797">
    <property type="entry name" value="PDDEXK_12"/>
</dbReference>
<dbReference type="GeneID" id="85440474"/>
<evidence type="ECO:0000313" key="3">
    <source>
        <dbReference type="EMBL" id="KAK1561582.1"/>
    </source>
</evidence>
<organism evidence="3 4">
    <name type="scientific">Colletotrichum navitas</name>
    <dbReference type="NCBI Taxonomy" id="681940"/>
    <lineage>
        <taxon>Eukaryota</taxon>
        <taxon>Fungi</taxon>
        <taxon>Dikarya</taxon>
        <taxon>Ascomycota</taxon>
        <taxon>Pezizomycotina</taxon>
        <taxon>Sordariomycetes</taxon>
        <taxon>Hypocreomycetidae</taxon>
        <taxon>Glomerellales</taxon>
        <taxon>Glomerellaceae</taxon>
        <taxon>Colletotrichum</taxon>
        <taxon>Colletotrichum graminicola species complex</taxon>
    </lineage>
</organism>
<dbReference type="Pfam" id="PF20516">
    <property type="entry name" value="PDDEXK_12"/>
    <property type="match status" value="1"/>
</dbReference>
<feature type="compositionally biased region" description="Polar residues" evidence="1">
    <location>
        <begin position="40"/>
        <end position="50"/>
    </location>
</feature>
<feature type="compositionally biased region" description="Polar residues" evidence="1">
    <location>
        <begin position="74"/>
        <end position="85"/>
    </location>
</feature>
<protein>
    <recommendedName>
        <fullName evidence="2">PD-(D/E)XK nuclease-like domain-containing protein</fullName>
    </recommendedName>
</protein>